<evidence type="ECO:0000313" key="3">
    <source>
        <dbReference type="EMBL" id="QHT92039.1"/>
    </source>
</evidence>
<dbReference type="Pfam" id="PF03713">
    <property type="entry name" value="DUF305"/>
    <property type="match status" value="1"/>
</dbReference>
<dbReference type="InterPro" id="IPR005183">
    <property type="entry name" value="DUF305_CopM-like"/>
</dbReference>
<name>A0A6C0IGW8_9ZZZZ</name>
<feature type="transmembrane region" description="Helical" evidence="1">
    <location>
        <begin position="48"/>
        <end position="65"/>
    </location>
</feature>
<reference evidence="3" key="1">
    <citation type="journal article" date="2020" name="Nature">
        <title>Giant virus diversity and host interactions through global metagenomics.</title>
        <authorList>
            <person name="Schulz F."/>
            <person name="Roux S."/>
            <person name="Paez-Espino D."/>
            <person name="Jungbluth S."/>
            <person name="Walsh D.A."/>
            <person name="Denef V.J."/>
            <person name="McMahon K.D."/>
            <person name="Konstantinidis K.T."/>
            <person name="Eloe-Fadrosh E.A."/>
            <person name="Kyrpides N.C."/>
            <person name="Woyke T."/>
        </authorList>
    </citation>
    <scope>NUCLEOTIDE SEQUENCE</scope>
    <source>
        <strain evidence="3">GVMAG-M-3300023184-86</strain>
    </source>
</reference>
<protein>
    <recommendedName>
        <fullName evidence="2">DUF305 domain-containing protein</fullName>
    </recommendedName>
</protein>
<accession>A0A6C0IGW8</accession>
<keyword evidence="1" id="KW-0472">Membrane</keyword>
<proteinExistence type="predicted"/>
<feature type="transmembrane region" description="Helical" evidence="1">
    <location>
        <begin position="19"/>
        <end position="36"/>
    </location>
</feature>
<dbReference type="EMBL" id="MN740174">
    <property type="protein sequence ID" value="QHT92039.1"/>
    <property type="molecule type" value="Genomic_DNA"/>
</dbReference>
<dbReference type="InterPro" id="IPR012347">
    <property type="entry name" value="Ferritin-like"/>
</dbReference>
<organism evidence="3">
    <name type="scientific">viral metagenome</name>
    <dbReference type="NCBI Taxonomy" id="1070528"/>
    <lineage>
        <taxon>unclassified sequences</taxon>
        <taxon>metagenomes</taxon>
        <taxon>organismal metagenomes</taxon>
    </lineage>
</organism>
<evidence type="ECO:0000256" key="1">
    <source>
        <dbReference type="SAM" id="Phobius"/>
    </source>
</evidence>
<dbReference type="Gene3D" id="1.20.1260.10">
    <property type="match status" value="1"/>
</dbReference>
<dbReference type="AlphaFoldDB" id="A0A6C0IGW8"/>
<evidence type="ECO:0000259" key="2">
    <source>
        <dbReference type="Pfam" id="PF03713"/>
    </source>
</evidence>
<keyword evidence="1" id="KW-1133">Transmembrane helix</keyword>
<sequence length="125" mass="14530">MSSIMVNNIGDLTNSLGKFYMSIIMGLYMIIIEVLMHDHQYDVFSTKYYAIFGVLLVLTIVLYRTQQFVSDRQYLEGMIEHHSMAILTSNKILEKTDNYNVAKLAKEILQKQQDEIIIMKDLLSK</sequence>
<keyword evidence="1" id="KW-0812">Transmembrane</keyword>
<feature type="domain" description="DUF305" evidence="2">
    <location>
        <begin position="70"/>
        <end position="123"/>
    </location>
</feature>